<comment type="similarity">
    <text evidence="1">Belongs to the NAD(P)-dependent epimerase/dehydratase family.</text>
</comment>
<dbReference type="Pfam" id="PF01370">
    <property type="entry name" value="Epimerase"/>
    <property type="match status" value="1"/>
</dbReference>
<gene>
    <name evidence="5" type="ORF">PTSG_09313</name>
</gene>
<name>F2UM98_SALR5</name>
<keyword evidence="6" id="KW-1185">Reference proteome</keyword>
<proteinExistence type="inferred from homology"/>
<dbReference type="InterPro" id="IPR001509">
    <property type="entry name" value="Epimerase_deHydtase"/>
</dbReference>
<dbReference type="Gene3D" id="3.40.50.720">
    <property type="entry name" value="NAD(P)-binding Rossmann-like Domain"/>
    <property type="match status" value="1"/>
</dbReference>
<feature type="domain" description="NAD-dependent epimerase/dehydratase" evidence="4">
    <location>
        <begin position="68"/>
        <end position="311"/>
    </location>
</feature>
<dbReference type="SUPFAM" id="SSF51735">
    <property type="entry name" value="NAD(P)-binding Rossmann-fold domains"/>
    <property type="match status" value="1"/>
</dbReference>
<dbReference type="PANTHER" id="PTHR43574">
    <property type="entry name" value="EPIMERASE-RELATED"/>
    <property type="match status" value="1"/>
</dbReference>
<feature type="signal peptide" evidence="3">
    <location>
        <begin position="1"/>
        <end position="27"/>
    </location>
</feature>
<evidence type="ECO:0000256" key="2">
    <source>
        <dbReference type="ARBA" id="ARBA00023027"/>
    </source>
</evidence>
<keyword evidence="3" id="KW-0732">Signal</keyword>
<dbReference type="STRING" id="946362.F2UM98"/>
<evidence type="ECO:0000313" key="5">
    <source>
        <dbReference type="EMBL" id="EGD78247.1"/>
    </source>
</evidence>
<dbReference type="GeneID" id="16070120"/>
<dbReference type="RefSeq" id="XP_004989570.1">
    <property type="nucleotide sequence ID" value="XM_004989513.1"/>
</dbReference>
<accession>F2UM98</accession>
<evidence type="ECO:0000313" key="6">
    <source>
        <dbReference type="Proteomes" id="UP000007799"/>
    </source>
</evidence>
<dbReference type="InParanoid" id="F2UM98"/>
<keyword evidence="2" id="KW-0520">NAD</keyword>
<protein>
    <submittedName>
        <fullName evidence="5">NAD-dependent epimerase/dehydratase</fullName>
    </submittedName>
</protein>
<evidence type="ECO:0000256" key="3">
    <source>
        <dbReference type="SAM" id="SignalP"/>
    </source>
</evidence>
<dbReference type="eggNOG" id="KOG1371">
    <property type="taxonomic scope" value="Eukaryota"/>
</dbReference>
<dbReference type="OrthoDB" id="202470at2759"/>
<evidence type="ECO:0000256" key="1">
    <source>
        <dbReference type="ARBA" id="ARBA00007637"/>
    </source>
</evidence>
<reference evidence="5" key="1">
    <citation type="submission" date="2009-08" db="EMBL/GenBank/DDBJ databases">
        <title>Annotation of Salpingoeca rosetta.</title>
        <authorList>
            <consortium name="The Broad Institute Genome Sequencing Platform"/>
            <person name="Russ C."/>
            <person name="Cuomo C."/>
            <person name="Burger G."/>
            <person name="Gray M.W."/>
            <person name="Holland P.W.H."/>
            <person name="King N."/>
            <person name="Lang F.B.F."/>
            <person name="Roger A.J."/>
            <person name="Ruiz-Trillo I."/>
            <person name="Young S.K."/>
            <person name="Zeng Q."/>
            <person name="Gargeya S."/>
            <person name="Alvarado L."/>
            <person name="Berlin A."/>
            <person name="Chapman S.B."/>
            <person name="Chen Z."/>
            <person name="Freedman E."/>
            <person name="Gellesch M."/>
            <person name="Goldberg J."/>
            <person name="Griggs A."/>
            <person name="Gujja S."/>
            <person name="Heilman E."/>
            <person name="Heiman D."/>
            <person name="Howarth C."/>
            <person name="Mehta T."/>
            <person name="Neiman D."/>
            <person name="Pearson M."/>
            <person name="Roberts A."/>
            <person name="Saif S."/>
            <person name="Shea T."/>
            <person name="Shenoy N."/>
            <person name="Sisk P."/>
            <person name="Stolte C."/>
            <person name="Sykes S."/>
            <person name="White J."/>
            <person name="Yandava C."/>
            <person name="Haas B."/>
            <person name="Nusbaum C."/>
            <person name="Birren B."/>
        </authorList>
    </citation>
    <scope>NUCLEOTIDE SEQUENCE</scope>
    <source>
        <strain evidence="5">ATCC 50818</strain>
    </source>
</reference>
<dbReference type="KEGG" id="sre:PTSG_09313"/>
<sequence length="413" mass="46554">MWSRRRCSLAVCLLAALVVALSQGALASPVHRQHEQANASAAQRRNLLWLRDPLEVANDDHMLRNARVLVTGGVGFIGFHLAATLVQLGNDVVVLDNFNSYYDVRLKEARAHKLFGHGVRVVNGDICDFRLLEKLFEQHGFTHVAHLAAQAGVRYSVNHPHDYIRSNVDCFVNILEELRTKPEVKLVYASSSSVYGKDATIPFTEKECSDKPTNVYGATKRMNELLAHSYHHLYNISATGLRFFTVFGPWGRPDMAPFIFTERVMRGDTIDVYHTADGEEMRRDFTYVDDIVDGIVRSLHHGAGYDVFNLGRGHPTSVPQFIEMIESATGKPARRNDMEAHAAELPETYADVSHAADVLDYSPKMATDEGVNAFVGWYKWYSEQGMFRPFPRADYYFPGGPADEAFKQRQQQL</sequence>
<dbReference type="InterPro" id="IPR036291">
    <property type="entry name" value="NAD(P)-bd_dom_sf"/>
</dbReference>
<organism evidence="5 6">
    <name type="scientific">Salpingoeca rosetta (strain ATCC 50818 / BSB-021)</name>
    <dbReference type="NCBI Taxonomy" id="946362"/>
    <lineage>
        <taxon>Eukaryota</taxon>
        <taxon>Choanoflagellata</taxon>
        <taxon>Craspedida</taxon>
        <taxon>Salpingoecidae</taxon>
        <taxon>Salpingoeca</taxon>
    </lineage>
</organism>
<dbReference type="Proteomes" id="UP000007799">
    <property type="component" value="Unassembled WGS sequence"/>
</dbReference>
<dbReference type="PRINTS" id="PR01713">
    <property type="entry name" value="NUCEPIMERASE"/>
</dbReference>
<evidence type="ECO:0000259" key="4">
    <source>
        <dbReference type="Pfam" id="PF01370"/>
    </source>
</evidence>
<dbReference type="EMBL" id="GL832982">
    <property type="protein sequence ID" value="EGD78247.1"/>
    <property type="molecule type" value="Genomic_DNA"/>
</dbReference>
<dbReference type="OMA" id="LHTPYQV"/>
<dbReference type="AlphaFoldDB" id="F2UM98"/>
<feature type="chain" id="PRO_5003287682" evidence="3">
    <location>
        <begin position="28"/>
        <end position="413"/>
    </location>
</feature>